<comment type="caution">
    <text evidence="2">The sequence shown here is derived from an EMBL/GenBank/DDBJ whole genome shotgun (WGS) entry which is preliminary data.</text>
</comment>
<organism evidence="2 3">
    <name type="scientific">Steinernema carpocapsae</name>
    <name type="common">Entomopathogenic nematode</name>
    <dbReference type="NCBI Taxonomy" id="34508"/>
    <lineage>
        <taxon>Eukaryota</taxon>
        <taxon>Metazoa</taxon>
        <taxon>Ecdysozoa</taxon>
        <taxon>Nematoda</taxon>
        <taxon>Chromadorea</taxon>
        <taxon>Rhabditida</taxon>
        <taxon>Tylenchina</taxon>
        <taxon>Panagrolaimomorpha</taxon>
        <taxon>Strongyloidoidea</taxon>
        <taxon>Steinernematidae</taxon>
        <taxon>Steinernema</taxon>
    </lineage>
</organism>
<feature type="transmembrane region" description="Helical" evidence="1">
    <location>
        <begin position="31"/>
        <end position="54"/>
    </location>
</feature>
<keyword evidence="1" id="KW-0472">Membrane</keyword>
<accession>A0A4U5MU62</accession>
<gene>
    <name evidence="2" type="ORF">L596_020646</name>
</gene>
<evidence type="ECO:0000313" key="3">
    <source>
        <dbReference type="Proteomes" id="UP000298663"/>
    </source>
</evidence>
<keyword evidence="1" id="KW-1133">Transmembrane helix</keyword>
<name>A0A4U5MU62_STECR</name>
<dbReference type="AlphaFoldDB" id="A0A4U5MU62"/>
<protein>
    <submittedName>
        <fullName evidence="2">Uncharacterized protein</fullName>
    </submittedName>
</protein>
<feature type="transmembrane region" description="Helical" evidence="1">
    <location>
        <begin position="74"/>
        <end position="95"/>
    </location>
</feature>
<keyword evidence="3" id="KW-1185">Reference proteome</keyword>
<dbReference type="EMBL" id="AZBU02000006">
    <property type="protein sequence ID" value="TKR73326.1"/>
    <property type="molecule type" value="Genomic_DNA"/>
</dbReference>
<reference evidence="2 3" key="1">
    <citation type="journal article" date="2015" name="Genome Biol.">
        <title>Comparative genomics of Steinernema reveals deeply conserved gene regulatory networks.</title>
        <authorList>
            <person name="Dillman A.R."/>
            <person name="Macchietto M."/>
            <person name="Porter C.F."/>
            <person name="Rogers A."/>
            <person name="Williams B."/>
            <person name="Antoshechkin I."/>
            <person name="Lee M.M."/>
            <person name="Goodwin Z."/>
            <person name="Lu X."/>
            <person name="Lewis E.E."/>
            <person name="Goodrich-Blair H."/>
            <person name="Stock S.P."/>
            <person name="Adams B.J."/>
            <person name="Sternberg P.W."/>
            <person name="Mortazavi A."/>
        </authorList>
    </citation>
    <scope>NUCLEOTIDE SEQUENCE [LARGE SCALE GENOMIC DNA]</scope>
    <source>
        <strain evidence="2 3">ALL</strain>
    </source>
</reference>
<proteinExistence type="predicted"/>
<evidence type="ECO:0000313" key="2">
    <source>
        <dbReference type="EMBL" id="TKR73326.1"/>
    </source>
</evidence>
<keyword evidence="1" id="KW-0812">Transmembrane</keyword>
<sequence>MTPYAGYIVTPGQFLTHYDVSMPYSYVAQKFGTAVILGASLLTLIVYLIIIAFLVKRKMTFNVAEKISYNEKTILIYASIRFLFDVLLSILYNFVQWEHNPVTDFCIMYGYVLNNLMLSTVLYLAIYKSLRQEFLPRRSQKHKVSVVTAVNVSLK</sequence>
<dbReference type="Proteomes" id="UP000298663">
    <property type="component" value="Unassembled WGS sequence"/>
</dbReference>
<evidence type="ECO:0000256" key="1">
    <source>
        <dbReference type="SAM" id="Phobius"/>
    </source>
</evidence>
<reference evidence="2 3" key="2">
    <citation type="journal article" date="2019" name="G3 (Bethesda)">
        <title>Hybrid Assembly of the Genome of the Entomopathogenic Nematode Steinernema carpocapsae Identifies the X-Chromosome.</title>
        <authorList>
            <person name="Serra L."/>
            <person name="Macchietto M."/>
            <person name="Macias-Munoz A."/>
            <person name="McGill C.J."/>
            <person name="Rodriguez I.M."/>
            <person name="Rodriguez B."/>
            <person name="Murad R."/>
            <person name="Mortazavi A."/>
        </authorList>
    </citation>
    <scope>NUCLEOTIDE SEQUENCE [LARGE SCALE GENOMIC DNA]</scope>
    <source>
        <strain evidence="2 3">ALL</strain>
    </source>
</reference>
<feature type="transmembrane region" description="Helical" evidence="1">
    <location>
        <begin position="107"/>
        <end position="127"/>
    </location>
</feature>